<organism evidence="1 2">
    <name type="scientific">Nephila pilipes</name>
    <name type="common">Giant wood spider</name>
    <name type="synonym">Nephila maculata</name>
    <dbReference type="NCBI Taxonomy" id="299642"/>
    <lineage>
        <taxon>Eukaryota</taxon>
        <taxon>Metazoa</taxon>
        <taxon>Ecdysozoa</taxon>
        <taxon>Arthropoda</taxon>
        <taxon>Chelicerata</taxon>
        <taxon>Arachnida</taxon>
        <taxon>Araneae</taxon>
        <taxon>Araneomorphae</taxon>
        <taxon>Entelegynae</taxon>
        <taxon>Araneoidea</taxon>
        <taxon>Nephilidae</taxon>
        <taxon>Nephila</taxon>
    </lineage>
</organism>
<name>A0A8X6N5C2_NEPPI</name>
<dbReference type="EMBL" id="BMAW01100451">
    <property type="protein sequence ID" value="GFS95041.1"/>
    <property type="molecule type" value="Genomic_DNA"/>
</dbReference>
<dbReference type="AlphaFoldDB" id="A0A8X6N5C2"/>
<protein>
    <submittedName>
        <fullName evidence="1">Uncharacterized protein</fullName>
    </submittedName>
</protein>
<keyword evidence="2" id="KW-1185">Reference proteome</keyword>
<evidence type="ECO:0000313" key="2">
    <source>
        <dbReference type="Proteomes" id="UP000887013"/>
    </source>
</evidence>
<evidence type="ECO:0000313" key="1">
    <source>
        <dbReference type="EMBL" id="GFS95041.1"/>
    </source>
</evidence>
<reference evidence="1" key="1">
    <citation type="submission" date="2020-08" db="EMBL/GenBank/DDBJ databases">
        <title>Multicomponent nature underlies the extraordinary mechanical properties of spider dragline silk.</title>
        <authorList>
            <person name="Kono N."/>
            <person name="Nakamura H."/>
            <person name="Mori M."/>
            <person name="Yoshida Y."/>
            <person name="Ohtoshi R."/>
            <person name="Malay A.D."/>
            <person name="Moran D.A.P."/>
            <person name="Tomita M."/>
            <person name="Numata K."/>
            <person name="Arakawa K."/>
        </authorList>
    </citation>
    <scope>NUCLEOTIDE SEQUENCE</scope>
</reference>
<proteinExistence type="predicted"/>
<gene>
    <name evidence="1" type="ORF">NPIL_370051</name>
</gene>
<accession>A0A8X6N5C2</accession>
<sequence length="70" mass="8413">MRMRIALNSKRKRMEEWGRKRKEGEDKIGLMFGGESEDHVQTDLSCLQQIERNITAWDEHVFIRSLKHKK</sequence>
<comment type="caution">
    <text evidence="1">The sequence shown here is derived from an EMBL/GenBank/DDBJ whole genome shotgun (WGS) entry which is preliminary data.</text>
</comment>
<dbReference type="Proteomes" id="UP000887013">
    <property type="component" value="Unassembled WGS sequence"/>
</dbReference>